<keyword evidence="2" id="KW-1185">Reference proteome</keyword>
<gene>
    <name evidence="1" type="primary">Dsim\GD22163</name>
    <name evidence="1" type="ORF">Dsim_GD22163</name>
</gene>
<accession>B4Q384</accession>
<organism evidence="1 2">
    <name type="scientific">Drosophila simulans</name>
    <name type="common">Fruit fly</name>
    <dbReference type="NCBI Taxonomy" id="7240"/>
    <lineage>
        <taxon>Eukaryota</taxon>
        <taxon>Metazoa</taxon>
        <taxon>Ecdysozoa</taxon>
        <taxon>Arthropoda</taxon>
        <taxon>Hexapoda</taxon>
        <taxon>Insecta</taxon>
        <taxon>Pterygota</taxon>
        <taxon>Neoptera</taxon>
        <taxon>Endopterygota</taxon>
        <taxon>Diptera</taxon>
        <taxon>Brachycera</taxon>
        <taxon>Muscomorpha</taxon>
        <taxon>Ephydroidea</taxon>
        <taxon>Drosophilidae</taxon>
        <taxon>Drosophila</taxon>
        <taxon>Sophophora</taxon>
    </lineage>
</organism>
<dbReference type="EMBL" id="CM000361">
    <property type="protein sequence ID" value="EDX04715.1"/>
    <property type="molecule type" value="Genomic_DNA"/>
</dbReference>
<reference evidence="1 2" key="1">
    <citation type="journal article" date="2007" name="Nature">
        <title>Evolution of genes and genomes on the Drosophila phylogeny.</title>
        <authorList>
            <consortium name="Drosophila 12 Genomes Consortium"/>
            <person name="Clark A.G."/>
            <person name="Eisen M.B."/>
            <person name="Smith D.R."/>
            <person name="Bergman C.M."/>
            <person name="Oliver B."/>
            <person name="Markow T.A."/>
            <person name="Kaufman T.C."/>
            <person name="Kellis M."/>
            <person name="Gelbart W."/>
            <person name="Iyer V.N."/>
            <person name="Pollard D.A."/>
            <person name="Sackton T.B."/>
            <person name="Larracuente A.M."/>
            <person name="Singh N.D."/>
            <person name="Abad J.P."/>
            <person name="Abt D.N."/>
            <person name="Adryan B."/>
            <person name="Aguade M."/>
            <person name="Akashi H."/>
            <person name="Anderson W.W."/>
            <person name="Aquadro C.F."/>
            <person name="Ardell D.H."/>
            <person name="Arguello R."/>
            <person name="Artieri C.G."/>
            <person name="Barbash D.A."/>
            <person name="Barker D."/>
            <person name="Barsanti P."/>
            <person name="Batterham P."/>
            <person name="Batzoglou S."/>
            <person name="Begun D."/>
            <person name="Bhutkar A."/>
            <person name="Blanco E."/>
            <person name="Bosak S.A."/>
            <person name="Bradley R.K."/>
            <person name="Brand A.D."/>
            <person name="Brent M.R."/>
            <person name="Brooks A.N."/>
            <person name="Brown R.H."/>
            <person name="Butlin R.K."/>
            <person name="Caggese C."/>
            <person name="Calvi B.R."/>
            <person name="Bernardo de Carvalho A."/>
            <person name="Caspi A."/>
            <person name="Castrezana S."/>
            <person name="Celniker S.E."/>
            <person name="Chang J.L."/>
            <person name="Chapple C."/>
            <person name="Chatterji S."/>
            <person name="Chinwalla A."/>
            <person name="Civetta A."/>
            <person name="Clifton S.W."/>
            <person name="Comeron J.M."/>
            <person name="Costello J.C."/>
            <person name="Coyne J.A."/>
            <person name="Daub J."/>
            <person name="David R.G."/>
            <person name="Delcher A.L."/>
            <person name="Delehaunty K."/>
            <person name="Do C.B."/>
            <person name="Ebling H."/>
            <person name="Edwards K."/>
            <person name="Eickbush T."/>
            <person name="Evans J.D."/>
            <person name="Filipski A."/>
            <person name="Findeiss S."/>
            <person name="Freyhult E."/>
            <person name="Fulton L."/>
            <person name="Fulton R."/>
            <person name="Garcia A.C."/>
            <person name="Gardiner A."/>
            <person name="Garfield D.A."/>
            <person name="Garvin B.E."/>
            <person name="Gibson G."/>
            <person name="Gilbert D."/>
            <person name="Gnerre S."/>
            <person name="Godfrey J."/>
            <person name="Good R."/>
            <person name="Gotea V."/>
            <person name="Gravely B."/>
            <person name="Greenberg A.J."/>
            <person name="Griffiths-Jones S."/>
            <person name="Gross S."/>
            <person name="Guigo R."/>
            <person name="Gustafson E.A."/>
            <person name="Haerty W."/>
            <person name="Hahn M.W."/>
            <person name="Halligan D.L."/>
            <person name="Halpern A.L."/>
            <person name="Halter G.M."/>
            <person name="Han M.V."/>
            <person name="Heger A."/>
            <person name="Hillier L."/>
            <person name="Hinrichs A.S."/>
            <person name="Holmes I."/>
            <person name="Hoskins R.A."/>
            <person name="Hubisz M.J."/>
            <person name="Hultmark D."/>
            <person name="Huntley M.A."/>
            <person name="Jaffe D.B."/>
            <person name="Jagadeeshan S."/>
            <person name="Jeck W.R."/>
            <person name="Johnson J."/>
            <person name="Jones C.D."/>
            <person name="Jordan W.C."/>
            <person name="Karpen G.H."/>
            <person name="Kataoka E."/>
            <person name="Keightley P.D."/>
            <person name="Kheradpour P."/>
            <person name="Kirkness E.F."/>
            <person name="Koerich L.B."/>
            <person name="Kristiansen K."/>
            <person name="Kudrna D."/>
            <person name="Kulathinal R.J."/>
            <person name="Kumar S."/>
            <person name="Kwok R."/>
            <person name="Lander E."/>
            <person name="Langley C.H."/>
            <person name="Lapoint R."/>
            <person name="Lazzaro B.P."/>
            <person name="Lee S.J."/>
            <person name="Levesque L."/>
            <person name="Li R."/>
            <person name="Lin C.F."/>
            <person name="Lin M.F."/>
            <person name="Lindblad-Toh K."/>
            <person name="Llopart A."/>
            <person name="Long M."/>
            <person name="Low L."/>
            <person name="Lozovsky E."/>
            <person name="Lu J."/>
            <person name="Luo M."/>
            <person name="Machado C.A."/>
            <person name="Makalowski W."/>
            <person name="Marzo M."/>
            <person name="Matsuda M."/>
            <person name="Matzkin L."/>
            <person name="McAllister B."/>
            <person name="McBride C.S."/>
            <person name="McKernan B."/>
            <person name="McKernan K."/>
            <person name="Mendez-Lago M."/>
            <person name="Minx P."/>
            <person name="Mollenhauer M.U."/>
            <person name="Montooth K."/>
            <person name="Mount S.M."/>
            <person name="Mu X."/>
            <person name="Myers E."/>
            <person name="Negre B."/>
            <person name="Newfeld S."/>
            <person name="Nielsen R."/>
            <person name="Noor M.A."/>
            <person name="O'Grady P."/>
            <person name="Pachter L."/>
            <person name="Papaceit M."/>
            <person name="Parisi M.J."/>
            <person name="Parisi M."/>
            <person name="Parts L."/>
            <person name="Pedersen J.S."/>
            <person name="Pesole G."/>
            <person name="Phillippy A.M."/>
            <person name="Ponting C.P."/>
            <person name="Pop M."/>
            <person name="Porcelli D."/>
            <person name="Powell J.R."/>
            <person name="Prohaska S."/>
            <person name="Pruitt K."/>
            <person name="Puig M."/>
            <person name="Quesneville H."/>
            <person name="Ram K.R."/>
            <person name="Rand D."/>
            <person name="Rasmussen M.D."/>
            <person name="Reed L.K."/>
            <person name="Reenan R."/>
            <person name="Reily A."/>
            <person name="Remington K.A."/>
            <person name="Rieger T.T."/>
            <person name="Ritchie M.G."/>
            <person name="Robin C."/>
            <person name="Rogers Y.H."/>
            <person name="Rohde C."/>
            <person name="Rozas J."/>
            <person name="Rubenfield M.J."/>
            <person name="Ruiz A."/>
            <person name="Russo S."/>
            <person name="Salzberg S.L."/>
            <person name="Sanchez-Gracia A."/>
            <person name="Saranga D.J."/>
            <person name="Sato H."/>
            <person name="Schaeffer S.W."/>
            <person name="Schatz M.C."/>
            <person name="Schlenke T."/>
            <person name="Schwartz R."/>
            <person name="Segarra C."/>
            <person name="Singh R.S."/>
            <person name="Sirot L."/>
            <person name="Sirota M."/>
            <person name="Sisneros N.B."/>
            <person name="Smith C.D."/>
            <person name="Smith T.F."/>
            <person name="Spieth J."/>
            <person name="Stage D.E."/>
            <person name="Stark A."/>
            <person name="Stephan W."/>
            <person name="Strausberg R.L."/>
            <person name="Strempel S."/>
            <person name="Sturgill D."/>
            <person name="Sutton G."/>
            <person name="Sutton G.G."/>
            <person name="Tao W."/>
            <person name="Teichmann S."/>
            <person name="Tobari Y.N."/>
            <person name="Tomimura Y."/>
            <person name="Tsolas J.M."/>
            <person name="Valente V.L."/>
            <person name="Venter E."/>
            <person name="Venter J.C."/>
            <person name="Vicario S."/>
            <person name="Vieira F.G."/>
            <person name="Vilella A.J."/>
            <person name="Villasante A."/>
            <person name="Walenz B."/>
            <person name="Wang J."/>
            <person name="Wasserman M."/>
            <person name="Watts T."/>
            <person name="Wilson D."/>
            <person name="Wilson R.K."/>
            <person name="Wing R.A."/>
            <person name="Wolfner M.F."/>
            <person name="Wong A."/>
            <person name="Wong G.K."/>
            <person name="Wu C.I."/>
            <person name="Wu G."/>
            <person name="Yamamoto D."/>
            <person name="Yang H.P."/>
            <person name="Yang S.P."/>
            <person name="Yorke J.A."/>
            <person name="Yoshida K."/>
            <person name="Zdobnov E."/>
            <person name="Zhang P."/>
            <person name="Zhang Y."/>
            <person name="Zimin A.V."/>
            <person name="Baldwin J."/>
            <person name="Abdouelleil A."/>
            <person name="Abdulkadir J."/>
            <person name="Abebe A."/>
            <person name="Abera B."/>
            <person name="Abreu J."/>
            <person name="Acer S.C."/>
            <person name="Aftuck L."/>
            <person name="Alexander A."/>
            <person name="An P."/>
            <person name="Anderson E."/>
            <person name="Anderson S."/>
            <person name="Arachi H."/>
            <person name="Azer M."/>
            <person name="Bachantsang P."/>
            <person name="Barry A."/>
            <person name="Bayul T."/>
            <person name="Berlin A."/>
            <person name="Bessette D."/>
            <person name="Bloom T."/>
            <person name="Blye J."/>
            <person name="Boguslavskiy L."/>
            <person name="Bonnet C."/>
            <person name="Boukhgalter B."/>
            <person name="Bourzgui I."/>
            <person name="Brown A."/>
            <person name="Cahill P."/>
            <person name="Channer S."/>
            <person name="Cheshatsang Y."/>
            <person name="Chuda L."/>
            <person name="Citroen M."/>
            <person name="Collymore A."/>
            <person name="Cooke P."/>
            <person name="Costello M."/>
            <person name="D'Aco K."/>
            <person name="Daza R."/>
            <person name="De Haan G."/>
            <person name="DeGray S."/>
            <person name="DeMaso C."/>
            <person name="Dhargay N."/>
            <person name="Dooley K."/>
            <person name="Dooley E."/>
            <person name="Doricent M."/>
            <person name="Dorje P."/>
            <person name="Dorjee K."/>
            <person name="Dupes A."/>
            <person name="Elong R."/>
            <person name="Falk J."/>
            <person name="Farina A."/>
            <person name="Faro S."/>
            <person name="Ferguson D."/>
            <person name="Fisher S."/>
            <person name="Foley C.D."/>
            <person name="Franke A."/>
            <person name="Friedrich D."/>
            <person name="Gadbois L."/>
            <person name="Gearin G."/>
            <person name="Gearin C.R."/>
            <person name="Giannoukos G."/>
            <person name="Goode T."/>
            <person name="Graham J."/>
            <person name="Grandbois E."/>
            <person name="Grewal S."/>
            <person name="Gyaltsen K."/>
            <person name="Hafez N."/>
            <person name="Hagos B."/>
            <person name="Hall J."/>
            <person name="Henson C."/>
            <person name="Hollinger A."/>
            <person name="Honan T."/>
            <person name="Huard M.D."/>
            <person name="Hughes L."/>
            <person name="Hurhula B."/>
            <person name="Husby M.E."/>
            <person name="Kamat A."/>
            <person name="Kanga B."/>
            <person name="Kashin S."/>
            <person name="Khazanovich D."/>
            <person name="Kisner P."/>
            <person name="Lance K."/>
            <person name="Lara M."/>
            <person name="Lee W."/>
            <person name="Lennon N."/>
            <person name="Letendre F."/>
            <person name="LeVine R."/>
            <person name="Lipovsky A."/>
            <person name="Liu X."/>
            <person name="Liu J."/>
            <person name="Liu S."/>
            <person name="Lokyitsang T."/>
            <person name="Lokyitsang Y."/>
            <person name="Lubonja R."/>
            <person name="Lui A."/>
            <person name="MacDonald P."/>
            <person name="Magnisalis V."/>
            <person name="Maru K."/>
            <person name="Matthews C."/>
            <person name="McCusker W."/>
            <person name="McDonough S."/>
            <person name="Mehta T."/>
            <person name="Meldrim J."/>
            <person name="Meneus L."/>
            <person name="Mihai O."/>
            <person name="Mihalev A."/>
            <person name="Mihova T."/>
            <person name="Mittelman R."/>
            <person name="Mlenga V."/>
            <person name="Montmayeur A."/>
            <person name="Mulrain L."/>
            <person name="Navidi A."/>
            <person name="Naylor J."/>
            <person name="Negash T."/>
            <person name="Nguyen T."/>
            <person name="Nguyen N."/>
            <person name="Nicol R."/>
            <person name="Norbu C."/>
            <person name="Norbu N."/>
            <person name="Novod N."/>
            <person name="O'Neill B."/>
            <person name="Osman S."/>
            <person name="Markiewicz E."/>
            <person name="Oyono O.L."/>
            <person name="Patti C."/>
            <person name="Phunkhang P."/>
            <person name="Pierre F."/>
            <person name="Priest M."/>
            <person name="Raghuraman S."/>
            <person name="Rege F."/>
            <person name="Reyes R."/>
            <person name="Rise C."/>
            <person name="Rogov P."/>
            <person name="Ross K."/>
            <person name="Ryan E."/>
            <person name="Settipalli S."/>
            <person name="Shea T."/>
            <person name="Sherpa N."/>
            <person name="Shi L."/>
            <person name="Shih D."/>
            <person name="Sparrow T."/>
            <person name="Spaulding J."/>
            <person name="Stalker J."/>
            <person name="Stange-Thomann N."/>
            <person name="Stavropoulos S."/>
            <person name="Stone C."/>
            <person name="Strader C."/>
            <person name="Tesfaye S."/>
            <person name="Thomson T."/>
            <person name="Thoulutsang Y."/>
            <person name="Thoulutsang D."/>
            <person name="Topham K."/>
            <person name="Topping I."/>
            <person name="Tsamla T."/>
            <person name="Vassiliev H."/>
            <person name="Vo A."/>
            <person name="Wangchuk T."/>
            <person name="Wangdi T."/>
            <person name="Weiand M."/>
            <person name="Wilkinson J."/>
            <person name="Wilson A."/>
            <person name="Yadav S."/>
            <person name="Young G."/>
            <person name="Yu Q."/>
            <person name="Zembek L."/>
            <person name="Zhong D."/>
            <person name="Zimmer A."/>
            <person name="Zwirko Z."/>
            <person name="Jaffe D.B."/>
            <person name="Alvarez P."/>
            <person name="Brockman W."/>
            <person name="Butler J."/>
            <person name="Chin C."/>
            <person name="Gnerre S."/>
            <person name="Grabherr M."/>
            <person name="Kleber M."/>
            <person name="Mauceli E."/>
            <person name="MacCallum I."/>
        </authorList>
    </citation>
    <scope>NUCLEOTIDE SEQUENCE [LARGE SCALE GENOMIC DNA]</scope>
    <source>
        <strain evidence="2">white501</strain>
    </source>
</reference>
<dbReference type="HOGENOM" id="CLU_2443198_0_0_1"/>
<dbReference type="OMA" id="CPCAWIF"/>
<sequence length="90" mass="9831">MDPVALSESMGVRRKFTMRKTNVLPTCPCAWIFGVVSSSGFEAVKAIMCLSGTAEPNGFRNFVLGVFQSKPFEVGPMGRMPSCGCFWTLE</sequence>
<proteinExistence type="predicted"/>
<evidence type="ECO:0000313" key="1">
    <source>
        <dbReference type="EMBL" id="EDX04715.1"/>
    </source>
</evidence>
<name>B4Q384_DROSI</name>
<evidence type="ECO:0000313" key="2">
    <source>
        <dbReference type="Proteomes" id="UP000000304"/>
    </source>
</evidence>
<dbReference type="Proteomes" id="UP000000304">
    <property type="component" value="Chromosome 2L"/>
</dbReference>
<dbReference type="AlphaFoldDB" id="B4Q384"/>
<protein>
    <submittedName>
        <fullName evidence="1">GD22163</fullName>
    </submittedName>
</protein>